<proteinExistence type="inferred from homology"/>
<dbReference type="InterPro" id="IPR036412">
    <property type="entry name" value="HAD-like_sf"/>
</dbReference>
<dbReference type="AlphaFoldDB" id="A0A378TIJ7"/>
<dbReference type="Gene3D" id="1.20.1440.100">
    <property type="entry name" value="SG protein - dephosphorylation function"/>
    <property type="match status" value="1"/>
</dbReference>
<dbReference type="Gene3D" id="3.40.50.1000">
    <property type="entry name" value="HAD superfamily/HAD-like"/>
    <property type="match status" value="1"/>
</dbReference>
<evidence type="ECO:0000256" key="4">
    <source>
        <dbReference type="ARBA" id="ARBA00022842"/>
    </source>
</evidence>
<dbReference type="PANTHER" id="PTHR43344:SF13">
    <property type="entry name" value="PHOSPHATASE RV3661-RELATED"/>
    <property type="match status" value="1"/>
</dbReference>
<dbReference type="NCBIfam" id="TIGR01488">
    <property type="entry name" value="HAD-SF-IB"/>
    <property type="match status" value="1"/>
</dbReference>
<evidence type="ECO:0000256" key="3">
    <source>
        <dbReference type="ARBA" id="ARBA00022801"/>
    </source>
</evidence>
<protein>
    <submittedName>
        <fullName evidence="5">Transmembrane phospholipid biosynthesis bifunctional enzyme plsC: putative l-3-phosphoserine phosphatase/ 1-acyl-SN-glycerol-3-phosphate acyltransferase</fullName>
        <ecNumber evidence="5">2.3.1.51</ecNumber>
    </submittedName>
</protein>
<reference evidence="5 6" key="1">
    <citation type="submission" date="2018-06" db="EMBL/GenBank/DDBJ databases">
        <authorList>
            <consortium name="Pathogen Informatics"/>
            <person name="Doyle S."/>
        </authorList>
    </citation>
    <scope>NUCLEOTIDE SEQUENCE [LARGE SCALE GENOMIC DNA]</scope>
    <source>
        <strain evidence="5 6">NCTC10821</strain>
    </source>
</reference>
<dbReference type="PANTHER" id="PTHR43344">
    <property type="entry name" value="PHOSPHOSERINE PHOSPHATASE"/>
    <property type="match status" value="1"/>
</dbReference>
<evidence type="ECO:0000313" key="5">
    <source>
        <dbReference type="EMBL" id="STZ59977.1"/>
    </source>
</evidence>
<dbReference type="GO" id="GO:0046872">
    <property type="term" value="F:metal ion binding"/>
    <property type="evidence" value="ECO:0007669"/>
    <property type="project" value="UniProtKB-KW"/>
</dbReference>
<keyword evidence="5" id="KW-0472">Membrane</keyword>
<keyword evidence="3" id="KW-0378">Hydrolase</keyword>
<dbReference type="Proteomes" id="UP000254978">
    <property type="component" value="Unassembled WGS sequence"/>
</dbReference>
<dbReference type="NCBIfam" id="TIGR01490">
    <property type="entry name" value="HAD-SF-IB-hyp1"/>
    <property type="match status" value="1"/>
</dbReference>
<dbReference type="OrthoDB" id="25607at2"/>
<dbReference type="GO" id="GO:0016787">
    <property type="term" value="F:hydrolase activity"/>
    <property type="evidence" value="ECO:0007669"/>
    <property type="project" value="UniProtKB-KW"/>
</dbReference>
<keyword evidence="5" id="KW-0808">Transferase</keyword>
<evidence type="ECO:0000256" key="2">
    <source>
        <dbReference type="ARBA" id="ARBA00022723"/>
    </source>
</evidence>
<sequence>MTDPTAAAPAVSAGPSGAHIGAFFDVDGTLVDGFTAVPHAGHRIRRRQARIGEVLGVIEAATRYRLGRMEFERLVVRAAGYLRGESLAELDLLGADLFTRRIESRMFPQMRDIVAAHQQQGHTVVILTSALNIHIEALARSLGIDHVLCNYFAVDADGRLTGDIRKPIIWGTRKAEALMRFGDEHQLDLQASYFYSDGEEDLPSMRLVGNPRPVNPRRTLAATAAQAGWPVLRVSIATPRGA</sequence>
<dbReference type="EMBL" id="UGQT01000001">
    <property type="protein sequence ID" value="STZ59977.1"/>
    <property type="molecule type" value="Genomic_DNA"/>
</dbReference>
<gene>
    <name evidence="5" type="primary">plsC_1</name>
    <name evidence="5" type="ORF">NCTC10821_03515</name>
</gene>
<accession>A0A378TIJ7</accession>
<keyword evidence="4" id="KW-0460">Magnesium</keyword>
<evidence type="ECO:0000313" key="6">
    <source>
        <dbReference type="Proteomes" id="UP000254978"/>
    </source>
</evidence>
<keyword evidence="6" id="KW-1185">Reference proteome</keyword>
<name>A0A378TIJ7_9MYCO</name>
<dbReference type="Pfam" id="PF12710">
    <property type="entry name" value="HAD"/>
    <property type="match status" value="1"/>
</dbReference>
<dbReference type="InterPro" id="IPR023214">
    <property type="entry name" value="HAD_sf"/>
</dbReference>
<dbReference type="EC" id="2.3.1.51" evidence="5"/>
<organism evidence="5 6">
    <name type="scientific">Mycolicibacterium tokaiense</name>
    <dbReference type="NCBI Taxonomy" id="39695"/>
    <lineage>
        <taxon>Bacteria</taxon>
        <taxon>Bacillati</taxon>
        <taxon>Actinomycetota</taxon>
        <taxon>Actinomycetes</taxon>
        <taxon>Mycobacteriales</taxon>
        <taxon>Mycobacteriaceae</taxon>
        <taxon>Mycolicibacterium</taxon>
    </lineage>
</organism>
<keyword evidence="5" id="KW-0812">Transmembrane</keyword>
<evidence type="ECO:0000256" key="1">
    <source>
        <dbReference type="ARBA" id="ARBA00009184"/>
    </source>
</evidence>
<dbReference type="InterPro" id="IPR006385">
    <property type="entry name" value="HAD_hydro_SerB1"/>
</dbReference>
<keyword evidence="2" id="KW-0479">Metal-binding</keyword>
<dbReference type="InterPro" id="IPR050582">
    <property type="entry name" value="HAD-like_SerB"/>
</dbReference>
<dbReference type="CDD" id="cd02612">
    <property type="entry name" value="HAD_PGPPase"/>
    <property type="match status" value="1"/>
</dbReference>
<keyword evidence="5" id="KW-0012">Acyltransferase</keyword>
<dbReference type="SUPFAM" id="SSF56784">
    <property type="entry name" value="HAD-like"/>
    <property type="match status" value="1"/>
</dbReference>
<dbReference type="RefSeq" id="WP_115279302.1">
    <property type="nucleotide sequence ID" value="NZ_AP022600.1"/>
</dbReference>
<comment type="similarity">
    <text evidence="1">Belongs to the HAD-like hydrolase superfamily. SerB family.</text>
</comment>
<dbReference type="GO" id="GO:0003841">
    <property type="term" value="F:1-acylglycerol-3-phosphate O-acyltransferase activity"/>
    <property type="evidence" value="ECO:0007669"/>
    <property type="project" value="UniProtKB-EC"/>
</dbReference>